<dbReference type="PANTHER" id="PTHR36439:SF1">
    <property type="entry name" value="DUF1697 DOMAIN-CONTAINING PROTEIN"/>
    <property type="match status" value="1"/>
</dbReference>
<dbReference type="AlphaFoldDB" id="K2R673"/>
<name>K2R673_METFP</name>
<dbReference type="Pfam" id="PF08002">
    <property type="entry name" value="DUF1697"/>
    <property type="match status" value="1"/>
</dbReference>
<dbReference type="PIRSF" id="PIRSF008502">
    <property type="entry name" value="UCP008502"/>
    <property type="match status" value="1"/>
</dbReference>
<dbReference type="InterPro" id="IPR012545">
    <property type="entry name" value="DUF1697"/>
</dbReference>
<protein>
    <recommendedName>
        <fullName evidence="3">DUF1697 domain-containing protein</fullName>
    </recommendedName>
</protein>
<dbReference type="Gene3D" id="3.30.70.1280">
    <property type="entry name" value="SP0830-like domains"/>
    <property type="match status" value="1"/>
</dbReference>
<evidence type="ECO:0000313" key="2">
    <source>
        <dbReference type="Proteomes" id="UP000007360"/>
    </source>
</evidence>
<gene>
    <name evidence="1" type="ORF">A994_00610</name>
</gene>
<sequence>MNTICYAAFLRGINVSGKTRIKMVDLKDAFESMGFKNVRTLLASGNVVFDSEDESEKILTEKIESGLKNVFNRDIAVILRSIDHLKKLQSLKPFEGIEVTPDIRMYVTFFSKKAQPHTITVPYTSPQKAFTILNETSMEVFSTVDISKGRGTPELMNFLEKEYGSNLTTRSWGTVLKILK</sequence>
<dbReference type="Proteomes" id="UP000007360">
    <property type="component" value="Unassembled WGS sequence"/>
</dbReference>
<dbReference type="SUPFAM" id="SSF160379">
    <property type="entry name" value="SP0830-like"/>
    <property type="match status" value="1"/>
</dbReference>
<comment type="caution">
    <text evidence="1">The sequence shown here is derived from an EMBL/GenBank/DDBJ whole genome shotgun (WGS) entry which is preliminary data.</text>
</comment>
<accession>K2R673</accession>
<reference evidence="1 2" key="1">
    <citation type="journal article" date="2012" name="J. Bacteriol.">
        <title>Draft genome sequence of Methanobacterium formicicum DSM 3637, an archaebacterium isolated from the methane producer amoeba Pelomyxa palustris.</title>
        <authorList>
            <person name="Gutierrez G."/>
        </authorList>
    </citation>
    <scope>NUCLEOTIDE SEQUENCE [LARGE SCALE GENOMIC DNA]</scope>
    <source>
        <strain evidence="2">DSM 3637 / PP1</strain>
    </source>
</reference>
<organism evidence="1 2">
    <name type="scientific">Methanobacterium formicicum (strain DSM 3637 / PP1)</name>
    <dbReference type="NCBI Taxonomy" id="1204725"/>
    <lineage>
        <taxon>Archaea</taxon>
        <taxon>Methanobacteriati</taxon>
        <taxon>Methanobacteriota</taxon>
        <taxon>Methanomada group</taxon>
        <taxon>Methanobacteria</taxon>
        <taxon>Methanobacteriales</taxon>
        <taxon>Methanobacteriaceae</taxon>
        <taxon>Methanobacterium</taxon>
    </lineage>
</organism>
<evidence type="ECO:0000313" key="1">
    <source>
        <dbReference type="EMBL" id="EKF86742.1"/>
    </source>
</evidence>
<proteinExistence type="predicted"/>
<dbReference type="EMBL" id="AMPO01000001">
    <property type="protein sequence ID" value="EKF86742.1"/>
    <property type="molecule type" value="Genomic_DNA"/>
</dbReference>
<keyword evidence="2" id="KW-1185">Reference proteome</keyword>
<dbReference type="PANTHER" id="PTHR36439">
    <property type="entry name" value="BLL4334 PROTEIN"/>
    <property type="match status" value="1"/>
</dbReference>
<dbReference type="PATRIC" id="fig|1204725.3.peg.120"/>
<dbReference type="OrthoDB" id="350619at2157"/>
<evidence type="ECO:0008006" key="3">
    <source>
        <dbReference type="Google" id="ProtNLM"/>
    </source>
</evidence>
<dbReference type="RefSeq" id="WP_004029300.1">
    <property type="nucleotide sequence ID" value="NZ_AMPO01000001.1"/>
</dbReference>